<accession>A0A061RHS4</accession>
<gene>
    <name evidence="1" type="ORF">TSPGSL018_1716</name>
</gene>
<dbReference type="AlphaFoldDB" id="A0A061RHS4"/>
<sequence>MLVRYCVTVLIVASQVHTKLRVFFRFVFPHKKKNDTIVVQELCSCASGLCIRYVLWR</sequence>
<evidence type="ECO:0000313" key="1">
    <source>
        <dbReference type="EMBL" id="JAC71518.1"/>
    </source>
</evidence>
<dbReference type="EMBL" id="GBEZ01014564">
    <property type="protein sequence ID" value="JAC71518.1"/>
    <property type="molecule type" value="Transcribed_RNA"/>
</dbReference>
<feature type="non-terminal residue" evidence="1">
    <location>
        <position position="57"/>
    </location>
</feature>
<proteinExistence type="predicted"/>
<organism evidence="1">
    <name type="scientific">Tetraselmis sp. GSL018</name>
    <dbReference type="NCBI Taxonomy" id="582737"/>
    <lineage>
        <taxon>Eukaryota</taxon>
        <taxon>Viridiplantae</taxon>
        <taxon>Chlorophyta</taxon>
        <taxon>core chlorophytes</taxon>
        <taxon>Chlorodendrophyceae</taxon>
        <taxon>Chlorodendrales</taxon>
        <taxon>Chlorodendraceae</taxon>
        <taxon>Tetraselmis</taxon>
    </lineage>
</organism>
<reference evidence="1" key="1">
    <citation type="submission" date="2014-05" db="EMBL/GenBank/DDBJ databases">
        <title>The transcriptome of the halophilic microalga Tetraselmis sp. GSL018 isolated from the Great Salt Lake, Utah.</title>
        <authorList>
            <person name="Jinkerson R.E."/>
            <person name="D'Adamo S."/>
            <person name="Posewitz M.C."/>
        </authorList>
    </citation>
    <scope>NUCLEOTIDE SEQUENCE</scope>
    <source>
        <strain evidence="1">GSL018</strain>
    </source>
</reference>
<name>A0A061RHS4_9CHLO</name>
<protein>
    <submittedName>
        <fullName evidence="1">Uncharacterized protein</fullName>
    </submittedName>
</protein>